<evidence type="ECO:0000256" key="1">
    <source>
        <dbReference type="ARBA" id="ARBA00003416"/>
    </source>
</evidence>
<dbReference type="AlphaFoldDB" id="A0A916TGF8"/>
<evidence type="ECO:0000313" key="5">
    <source>
        <dbReference type="EMBL" id="GGB43988.1"/>
    </source>
</evidence>
<gene>
    <name evidence="5" type="ORF">GCM10011489_34410</name>
</gene>
<organism evidence="5 6">
    <name type="scientific">Gordonia jinhuaensis</name>
    <dbReference type="NCBI Taxonomy" id="1517702"/>
    <lineage>
        <taxon>Bacteria</taxon>
        <taxon>Bacillati</taxon>
        <taxon>Actinomycetota</taxon>
        <taxon>Actinomycetes</taxon>
        <taxon>Mycobacteriales</taxon>
        <taxon>Gordoniaceae</taxon>
        <taxon>Gordonia</taxon>
    </lineage>
</organism>
<evidence type="ECO:0000256" key="4">
    <source>
        <dbReference type="ARBA" id="ARBA00023172"/>
    </source>
</evidence>
<evidence type="ECO:0008006" key="7">
    <source>
        <dbReference type="Google" id="ProtNLM"/>
    </source>
</evidence>
<keyword evidence="4" id="KW-0233">DNA recombination</keyword>
<reference evidence="5" key="2">
    <citation type="submission" date="2020-09" db="EMBL/GenBank/DDBJ databases">
        <authorList>
            <person name="Sun Q."/>
            <person name="Zhou Y."/>
        </authorList>
    </citation>
    <scope>NUCLEOTIDE SEQUENCE</scope>
    <source>
        <strain evidence="5">CGMCC 1.12827</strain>
    </source>
</reference>
<accession>A0A916TGF8</accession>
<evidence type="ECO:0000256" key="2">
    <source>
        <dbReference type="ARBA" id="ARBA00009840"/>
    </source>
</evidence>
<evidence type="ECO:0000256" key="3">
    <source>
        <dbReference type="ARBA" id="ARBA00023054"/>
    </source>
</evidence>
<dbReference type="GO" id="GO:0006310">
    <property type="term" value="P:DNA recombination"/>
    <property type="evidence" value="ECO:0007669"/>
    <property type="project" value="UniProtKB-KW"/>
</dbReference>
<keyword evidence="3" id="KW-0175">Coiled coil</keyword>
<dbReference type="Proteomes" id="UP000621454">
    <property type="component" value="Unassembled WGS sequence"/>
</dbReference>
<dbReference type="PANTHER" id="PTHR30563:SF0">
    <property type="entry name" value="DNA RECOMBINATION PROTEIN RMUC"/>
    <property type="match status" value="1"/>
</dbReference>
<protein>
    <recommendedName>
        <fullName evidence="7">DNA recombination protein RmuC</fullName>
    </recommendedName>
</protein>
<sequence length="394" mass="42037">MSASTAFAAVLLLAVGLAAGVAIGWLIRAGRDAASVAGARAELAAVRESHELLLTSVAAASEDAARRQSGAIGTQVSQIVGPLRETLDALGDQLHRTELDRRSAYTGLTEQVGEMRLASARLGTQTHRLASALRTPHVRGRWGEMHLRRVVELSGLTEHCDFDLQTSGSSEHSGGVRPDMVVHLTGGRSVIVDAKVPLTSYLEAVEYEGDGTPQDSLLREHARALRAHVTALSAKKYWAAFDPSPELVVLFIPADPILEAALRYDSDLLEYAFARNVVVATPTSLVALLRTVAVTWRHDALTRDAATILALGRELHHRIGTVCGHLDKLGTSLNRSVDSFNSAIGAMESRVAVTARKLGEMESLAGGTDDAPPELVPVDQHAREVSTTRLGNAV</sequence>
<dbReference type="EMBL" id="BMGC01000037">
    <property type="protein sequence ID" value="GGB43988.1"/>
    <property type="molecule type" value="Genomic_DNA"/>
</dbReference>
<name>A0A916TGF8_9ACTN</name>
<evidence type="ECO:0000313" key="6">
    <source>
        <dbReference type="Proteomes" id="UP000621454"/>
    </source>
</evidence>
<dbReference type="Pfam" id="PF02646">
    <property type="entry name" value="RmuC"/>
    <property type="match status" value="1"/>
</dbReference>
<dbReference type="PANTHER" id="PTHR30563">
    <property type="entry name" value="DNA RECOMBINATION PROTEIN RMUC"/>
    <property type="match status" value="1"/>
</dbReference>
<dbReference type="RefSeq" id="WP_188588123.1">
    <property type="nucleotide sequence ID" value="NZ_BMGC01000037.1"/>
</dbReference>
<comment type="function">
    <text evidence="1">Involved in DNA recombination.</text>
</comment>
<proteinExistence type="inferred from homology"/>
<comment type="similarity">
    <text evidence="2">Belongs to the RmuC family.</text>
</comment>
<reference evidence="5" key="1">
    <citation type="journal article" date="2014" name="Int. J. Syst. Evol. Microbiol.">
        <title>Complete genome sequence of Corynebacterium casei LMG S-19264T (=DSM 44701T), isolated from a smear-ripened cheese.</title>
        <authorList>
            <consortium name="US DOE Joint Genome Institute (JGI-PGF)"/>
            <person name="Walter F."/>
            <person name="Albersmeier A."/>
            <person name="Kalinowski J."/>
            <person name="Ruckert C."/>
        </authorList>
    </citation>
    <scope>NUCLEOTIDE SEQUENCE</scope>
    <source>
        <strain evidence="5">CGMCC 1.12827</strain>
    </source>
</reference>
<comment type="caution">
    <text evidence="5">The sequence shown here is derived from an EMBL/GenBank/DDBJ whole genome shotgun (WGS) entry which is preliminary data.</text>
</comment>
<dbReference type="InterPro" id="IPR003798">
    <property type="entry name" value="DNA_recombination_RmuC"/>
</dbReference>
<keyword evidence="6" id="KW-1185">Reference proteome</keyword>